<organism evidence="2 3">
    <name type="scientific">Phlyctema vagabunda</name>
    <dbReference type="NCBI Taxonomy" id="108571"/>
    <lineage>
        <taxon>Eukaryota</taxon>
        <taxon>Fungi</taxon>
        <taxon>Dikarya</taxon>
        <taxon>Ascomycota</taxon>
        <taxon>Pezizomycotina</taxon>
        <taxon>Leotiomycetes</taxon>
        <taxon>Helotiales</taxon>
        <taxon>Dermateaceae</taxon>
        <taxon>Phlyctema</taxon>
    </lineage>
</organism>
<evidence type="ECO:0000313" key="2">
    <source>
        <dbReference type="EMBL" id="KAL3420228.1"/>
    </source>
</evidence>
<keyword evidence="1" id="KW-0472">Membrane</keyword>
<name>A0ABR4PA85_9HELO</name>
<feature type="transmembrane region" description="Helical" evidence="1">
    <location>
        <begin position="108"/>
        <end position="132"/>
    </location>
</feature>
<dbReference type="Proteomes" id="UP001629113">
    <property type="component" value="Unassembled WGS sequence"/>
</dbReference>
<keyword evidence="1" id="KW-0812">Transmembrane</keyword>
<accession>A0ABR4PA85</accession>
<gene>
    <name evidence="2" type="ORF">PVAG01_08727</name>
</gene>
<proteinExistence type="predicted"/>
<sequence>MRYVKVCTLLVATVASFPSPSSRRVIGAQRLSDAQISYDDQQCGLYDTNDLHAPRSDTDFAPSRIRSICLSRSAESLTSKSISSTSSLPESPVGGSALRSRDLSEGKILEVATVLATIAGLLIIGGTVWFCCRKSPARRLSLSAMFSPGKKQVGSTSTGVFELETNIGASSKARRGGNAWIDDRAAAGYDRAYRGN</sequence>
<evidence type="ECO:0008006" key="4">
    <source>
        <dbReference type="Google" id="ProtNLM"/>
    </source>
</evidence>
<evidence type="ECO:0000256" key="1">
    <source>
        <dbReference type="SAM" id="Phobius"/>
    </source>
</evidence>
<comment type="caution">
    <text evidence="2">The sequence shown here is derived from an EMBL/GenBank/DDBJ whole genome shotgun (WGS) entry which is preliminary data.</text>
</comment>
<reference evidence="2 3" key="1">
    <citation type="submission" date="2024-06" db="EMBL/GenBank/DDBJ databases">
        <title>Complete genome of Phlyctema vagabunda strain 19-DSS-EL-015.</title>
        <authorList>
            <person name="Fiorenzani C."/>
        </authorList>
    </citation>
    <scope>NUCLEOTIDE SEQUENCE [LARGE SCALE GENOMIC DNA]</scope>
    <source>
        <strain evidence="2 3">19-DSS-EL-015</strain>
    </source>
</reference>
<keyword evidence="3" id="KW-1185">Reference proteome</keyword>
<evidence type="ECO:0000313" key="3">
    <source>
        <dbReference type="Proteomes" id="UP001629113"/>
    </source>
</evidence>
<protein>
    <recommendedName>
        <fullName evidence="4">Mid2 domain-containing protein</fullName>
    </recommendedName>
</protein>
<dbReference type="EMBL" id="JBFCZG010000007">
    <property type="protein sequence ID" value="KAL3420228.1"/>
    <property type="molecule type" value="Genomic_DNA"/>
</dbReference>
<keyword evidence="1" id="KW-1133">Transmembrane helix</keyword>